<name>A0A108UAX2_9GAMM</name>
<dbReference type="InterPro" id="IPR011990">
    <property type="entry name" value="TPR-like_helical_dom_sf"/>
</dbReference>
<proteinExistence type="predicted"/>
<evidence type="ECO:0008006" key="4">
    <source>
        <dbReference type="Google" id="ProtNLM"/>
    </source>
</evidence>
<protein>
    <recommendedName>
        <fullName evidence="4">Sel1 repeat family protein</fullName>
    </recommendedName>
</protein>
<dbReference type="RefSeq" id="WP_051547147.1">
    <property type="nucleotide sequence ID" value="NZ_JAJA02000001.1"/>
</dbReference>
<dbReference type="EMBL" id="JAJA02000001">
    <property type="protein sequence ID" value="KWS05791.1"/>
    <property type="molecule type" value="Genomic_DNA"/>
</dbReference>
<organism evidence="2 3">
    <name type="scientific">Lysobacter capsici AZ78</name>
    <dbReference type="NCBI Taxonomy" id="1444315"/>
    <lineage>
        <taxon>Bacteria</taxon>
        <taxon>Pseudomonadati</taxon>
        <taxon>Pseudomonadota</taxon>
        <taxon>Gammaproteobacteria</taxon>
        <taxon>Lysobacterales</taxon>
        <taxon>Lysobacteraceae</taxon>
        <taxon>Lysobacter</taxon>
    </lineage>
</organism>
<dbReference type="InterPro" id="IPR006597">
    <property type="entry name" value="Sel1-like"/>
</dbReference>
<dbReference type="AlphaFoldDB" id="A0A108UAX2"/>
<dbReference type="SMART" id="SM00671">
    <property type="entry name" value="SEL1"/>
    <property type="match status" value="1"/>
</dbReference>
<dbReference type="SUPFAM" id="SSF81901">
    <property type="entry name" value="HCP-like"/>
    <property type="match status" value="1"/>
</dbReference>
<feature type="chain" id="PRO_5007131801" description="Sel1 repeat family protein" evidence="1">
    <location>
        <begin position="29"/>
        <end position="251"/>
    </location>
</feature>
<reference evidence="2 3" key="1">
    <citation type="journal article" date="2014" name="Genome Announc.">
        <title>Draft Genome Sequence of Lysobacter capsici AZ78, a Bacterium Antagonistic to Plant-Pathogenic Oomycetes.</title>
        <authorList>
            <person name="Puopolo G."/>
            <person name="Sonego P."/>
            <person name="Engelen K."/>
            <person name="Pertot I."/>
        </authorList>
    </citation>
    <scope>NUCLEOTIDE SEQUENCE [LARGE SCALE GENOMIC DNA]</scope>
    <source>
        <strain evidence="2 3">AZ78</strain>
    </source>
</reference>
<keyword evidence="3" id="KW-1185">Reference proteome</keyword>
<evidence type="ECO:0000313" key="3">
    <source>
        <dbReference type="Proteomes" id="UP000023435"/>
    </source>
</evidence>
<dbReference type="Proteomes" id="UP000023435">
    <property type="component" value="Unassembled WGS sequence"/>
</dbReference>
<sequence>MKRFAAIALGLCSLGLCSLSLYSSAALAASDAPPQAAAVSAESDLMTRDEYDKRSRVALTHPNELWRLYGSRAAARGDWDDAFRHFRRAAGFADKYSQHRLSLMYWHGVGAPRDRALAYAWADVAAERQYPQFLVLREKMWLELDEAERTRALREGQAIYDRYGDQAAKPRFERAMAQSRRQITGSHLGDVGKLQVFAPGPTGWTDPGTVDLNQMLNEWRWDSGRYWAAEDVIWRHGNVEVGPTEVAPRSQ</sequence>
<dbReference type="Gene3D" id="1.25.40.10">
    <property type="entry name" value="Tetratricopeptide repeat domain"/>
    <property type="match status" value="1"/>
</dbReference>
<evidence type="ECO:0000313" key="2">
    <source>
        <dbReference type="EMBL" id="KWS05791.1"/>
    </source>
</evidence>
<gene>
    <name evidence="2" type="ORF">AZ78_3343</name>
</gene>
<accession>A0A108UAX2</accession>
<feature type="signal peptide" evidence="1">
    <location>
        <begin position="1"/>
        <end position="28"/>
    </location>
</feature>
<evidence type="ECO:0000256" key="1">
    <source>
        <dbReference type="SAM" id="SignalP"/>
    </source>
</evidence>
<comment type="caution">
    <text evidence="2">The sequence shown here is derived from an EMBL/GenBank/DDBJ whole genome shotgun (WGS) entry which is preliminary data.</text>
</comment>
<dbReference type="OrthoDB" id="7063913at2"/>
<keyword evidence="1" id="KW-0732">Signal</keyword>